<dbReference type="InterPro" id="IPR020904">
    <property type="entry name" value="Sc_DH/Rdtase_CS"/>
</dbReference>
<dbReference type="Proteomes" id="UP000199205">
    <property type="component" value="Unassembled WGS sequence"/>
</dbReference>
<organism evidence="3 4">
    <name type="scientific">Rhizobium lusitanum</name>
    <dbReference type="NCBI Taxonomy" id="293958"/>
    <lineage>
        <taxon>Bacteria</taxon>
        <taxon>Pseudomonadati</taxon>
        <taxon>Pseudomonadota</taxon>
        <taxon>Alphaproteobacteria</taxon>
        <taxon>Hyphomicrobiales</taxon>
        <taxon>Rhizobiaceae</taxon>
        <taxon>Rhizobium/Agrobacterium group</taxon>
        <taxon>Rhizobium</taxon>
    </lineage>
</organism>
<proteinExistence type="inferred from homology"/>
<dbReference type="GO" id="GO:0032787">
    <property type="term" value="P:monocarboxylic acid metabolic process"/>
    <property type="evidence" value="ECO:0007669"/>
    <property type="project" value="UniProtKB-ARBA"/>
</dbReference>
<dbReference type="InterPro" id="IPR050259">
    <property type="entry name" value="SDR"/>
</dbReference>
<dbReference type="EMBL" id="FMAF01000017">
    <property type="protein sequence ID" value="SCB43244.1"/>
    <property type="molecule type" value="Genomic_DNA"/>
</dbReference>
<name>A0A1C3WU15_9HYPH</name>
<evidence type="ECO:0000256" key="2">
    <source>
        <dbReference type="ARBA" id="ARBA00023002"/>
    </source>
</evidence>
<sequence>MTASEGDFRSALVTGAGGPHGIGFAIARKLAQKGLAVCITGASERIHLRAEELRAQGFDVIAQVADLTKAEEVMRLRKLVGPVDVLVNNAGMGSTAAPAVQREFLALSEADWDIGIDVTLKTAFLVTRAFLEAMVERRRGRIVNIASVTGPLVSNPGEAAYSVAKAGMVGLTHALALEVAPYGVTVNAVAPGWIETGSSTEEEQVAARYTPLGRAGTPDEVAAAAVFLASGEASYINGAMLVVDGGNILQERKVQLA</sequence>
<dbReference type="PROSITE" id="PS00061">
    <property type="entry name" value="ADH_SHORT"/>
    <property type="match status" value="1"/>
</dbReference>
<dbReference type="GO" id="GO:0016491">
    <property type="term" value="F:oxidoreductase activity"/>
    <property type="evidence" value="ECO:0007669"/>
    <property type="project" value="UniProtKB-KW"/>
</dbReference>
<dbReference type="SUPFAM" id="SSF51735">
    <property type="entry name" value="NAD(P)-binding Rossmann-fold domains"/>
    <property type="match status" value="1"/>
</dbReference>
<dbReference type="FunFam" id="3.40.50.720:FF:000173">
    <property type="entry name" value="3-oxoacyl-[acyl-carrier protein] reductase"/>
    <property type="match status" value="1"/>
</dbReference>
<dbReference type="RefSeq" id="WP_037197827.1">
    <property type="nucleotide sequence ID" value="NZ_FMAF01000017.1"/>
</dbReference>
<accession>A0A1C3WU15</accession>
<dbReference type="AlphaFoldDB" id="A0A1C3WU15"/>
<dbReference type="InterPro" id="IPR002347">
    <property type="entry name" value="SDR_fam"/>
</dbReference>
<dbReference type="OrthoDB" id="9808814at2"/>
<dbReference type="Gene3D" id="3.40.50.720">
    <property type="entry name" value="NAD(P)-binding Rossmann-like Domain"/>
    <property type="match status" value="1"/>
</dbReference>
<dbReference type="Pfam" id="PF13561">
    <property type="entry name" value="adh_short_C2"/>
    <property type="match status" value="1"/>
</dbReference>
<evidence type="ECO:0000256" key="1">
    <source>
        <dbReference type="ARBA" id="ARBA00006484"/>
    </source>
</evidence>
<dbReference type="PRINTS" id="PR00080">
    <property type="entry name" value="SDRFAMILY"/>
</dbReference>
<gene>
    <name evidence="3" type="ORF">GA0061101_1179</name>
</gene>
<dbReference type="PANTHER" id="PTHR42879">
    <property type="entry name" value="3-OXOACYL-(ACYL-CARRIER-PROTEIN) REDUCTASE"/>
    <property type="match status" value="1"/>
</dbReference>
<evidence type="ECO:0000313" key="3">
    <source>
        <dbReference type="EMBL" id="SCB43244.1"/>
    </source>
</evidence>
<evidence type="ECO:0000313" key="4">
    <source>
        <dbReference type="Proteomes" id="UP000199205"/>
    </source>
</evidence>
<keyword evidence="2" id="KW-0560">Oxidoreductase</keyword>
<dbReference type="InterPro" id="IPR036291">
    <property type="entry name" value="NAD(P)-bd_dom_sf"/>
</dbReference>
<reference evidence="3 4" key="1">
    <citation type="submission" date="2016-08" db="EMBL/GenBank/DDBJ databases">
        <authorList>
            <person name="Seilhamer J.J."/>
        </authorList>
    </citation>
    <scope>NUCLEOTIDE SEQUENCE [LARGE SCALE GENOMIC DNA]</scope>
    <source>
        <strain evidence="3 4">P1-7</strain>
    </source>
</reference>
<comment type="similarity">
    <text evidence="1">Belongs to the short-chain dehydrogenases/reductases (SDR) family.</text>
</comment>
<dbReference type="PRINTS" id="PR00081">
    <property type="entry name" value="GDHRDH"/>
</dbReference>
<protein>
    <submittedName>
        <fullName evidence="3">3-oxoacyl-[acyl-carrier protein] reductase</fullName>
    </submittedName>
</protein>